<protein>
    <submittedName>
        <fullName evidence="2">Uncharacterized protein</fullName>
    </submittedName>
</protein>
<name>A0A0E9QP94_ANGAN</name>
<reference evidence="2" key="1">
    <citation type="submission" date="2014-11" db="EMBL/GenBank/DDBJ databases">
        <authorList>
            <person name="Amaro Gonzalez C."/>
        </authorList>
    </citation>
    <scope>NUCLEOTIDE SEQUENCE</scope>
</reference>
<sequence>MQDFLVLLSSCLQSNMSPPPSSTPPTHPQ</sequence>
<accession>A0A0E9QP94</accession>
<feature type="compositionally biased region" description="Pro residues" evidence="1">
    <location>
        <begin position="17"/>
        <end position="29"/>
    </location>
</feature>
<evidence type="ECO:0000313" key="2">
    <source>
        <dbReference type="EMBL" id="JAH17918.1"/>
    </source>
</evidence>
<reference evidence="2" key="2">
    <citation type="journal article" date="2015" name="Fish Shellfish Immunol.">
        <title>Early steps in the European eel (Anguilla anguilla)-Vibrio vulnificus interaction in the gills: Role of the RtxA13 toxin.</title>
        <authorList>
            <person name="Callol A."/>
            <person name="Pajuelo D."/>
            <person name="Ebbesson L."/>
            <person name="Teles M."/>
            <person name="MacKenzie S."/>
            <person name="Amaro C."/>
        </authorList>
    </citation>
    <scope>NUCLEOTIDE SEQUENCE</scope>
</reference>
<evidence type="ECO:0000256" key="1">
    <source>
        <dbReference type="SAM" id="MobiDB-lite"/>
    </source>
</evidence>
<dbReference type="AlphaFoldDB" id="A0A0E9QP94"/>
<organism evidence="2">
    <name type="scientific">Anguilla anguilla</name>
    <name type="common">European freshwater eel</name>
    <name type="synonym">Muraena anguilla</name>
    <dbReference type="NCBI Taxonomy" id="7936"/>
    <lineage>
        <taxon>Eukaryota</taxon>
        <taxon>Metazoa</taxon>
        <taxon>Chordata</taxon>
        <taxon>Craniata</taxon>
        <taxon>Vertebrata</taxon>
        <taxon>Euteleostomi</taxon>
        <taxon>Actinopterygii</taxon>
        <taxon>Neopterygii</taxon>
        <taxon>Teleostei</taxon>
        <taxon>Anguilliformes</taxon>
        <taxon>Anguillidae</taxon>
        <taxon>Anguilla</taxon>
    </lineage>
</organism>
<dbReference type="EMBL" id="GBXM01090659">
    <property type="protein sequence ID" value="JAH17918.1"/>
    <property type="molecule type" value="Transcribed_RNA"/>
</dbReference>
<proteinExistence type="predicted"/>
<feature type="region of interest" description="Disordered" evidence="1">
    <location>
        <begin position="8"/>
        <end position="29"/>
    </location>
</feature>